<accession>A0ABM6N766</accession>
<sequence length="255" mass="28602">MQNECVLLHGWGMNQGVWQLIKPELEFLYSGKVRSLDLPGYGAHDVSLEPYTLHDVSLEPYTLHDAAQLVSQQLKPQSVLMGWSLGGLFAIYIAKHWPEKVSKVILVASTPFFVEQLPWEGIKPKVLTQFKEQLLQERSKTIERFLAIQAMGSESARDDVKQLKQLLSQSPPPSNQALSAGLDILQSEDLRELFSHCPVAISGIFGRLDSLVPYRAIEKMVALNSGFEYEVIDKASHAPFISHKKEFLSAVKSML</sequence>
<dbReference type="NCBIfam" id="TIGR01738">
    <property type="entry name" value="bioH"/>
    <property type="match status" value="1"/>
</dbReference>
<proteinExistence type="predicted"/>
<protein>
    <submittedName>
        <fullName evidence="6">Pimeloyl-[acyl-carrier protein] methyl ester esterase</fullName>
    </submittedName>
</protein>
<name>A0ABM6N766_9GAMM</name>
<dbReference type="Pfam" id="PF12697">
    <property type="entry name" value="Abhydrolase_6"/>
    <property type="match status" value="1"/>
</dbReference>
<keyword evidence="3" id="KW-0093">Biotin biosynthesis</keyword>
<dbReference type="PRINTS" id="PR00111">
    <property type="entry name" value="ABHYDROLASE"/>
</dbReference>
<keyword evidence="1" id="KW-0719">Serine esterase</keyword>
<gene>
    <name evidence="6" type="primary">bioH</name>
    <name evidence="6" type="ORF">PISS_a3339</name>
</gene>
<keyword evidence="7" id="KW-1185">Reference proteome</keyword>
<dbReference type="RefSeq" id="WP_058155343.1">
    <property type="nucleotide sequence ID" value="NZ_CP011030.1"/>
</dbReference>
<dbReference type="InterPro" id="IPR010076">
    <property type="entry name" value="BioH"/>
</dbReference>
<dbReference type="InterPro" id="IPR050228">
    <property type="entry name" value="Carboxylesterase_BioH"/>
</dbReference>
<dbReference type="PANTHER" id="PTHR43194:SF5">
    <property type="entry name" value="PIMELOYL-[ACYL-CARRIER PROTEIN] METHYL ESTER ESTERASE"/>
    <property type="match status" value="1"/>
</dbReference>
<evidence type="ECO:0000313" key="6">
    <source>
        <dbReference type="EMBL" id="ATC92020.1"/>
    </source>
</evidence>
<dbReference type="InterPro" id="IPR029058">
    <property type="entry name" value="AB_hydrolase_fold"/>
</dbReference>
<dbReference type="EMBL" id="CP011030">
    <property type="protein sequence ID" value="ATC92020.1"/>
    <property type="molecule type" value="Genomic_DNA"/>
</dbReference>
<dbReference type="Gene3D" id="3.40.50.1820">
    <property type="entry name" value="alpha/beta hydrolase"/>
    <property type="match status" value="1"/>
</dbReference>
<evidence type="ECO:0000256" key="3">
    <source>
        <dbReference type="ARBA" id="ARBA00022756"/>
    </source>
</evidence>
<evidence type="ECO:0000259" key="5">
    <source>
        <dbReference type="Pfam" id="PF12697"/>
    </source>
</evidence>
<evidence type="ECO:0000256" key="1">
    <source>
        <dbReference type="ARBA" id="ARBA00022487"/>
    </source>
</evidence>
<evidence type="ECO:0000256" key="4">
    <source>
        <dbReference type="ARBA" id="ARBA00022801"/>
    </source>
</evidence>
<evidence type="ECO:0000256" key="2">
    <source>
        <dbReference type="ARBA" id="ARBA00022490"/>
    </source>
</evidence>
<dbReference type="PANTHER" id="PTHR43194">
    <property type="entry name" value="HYDROLASE ALPHA/BETA FOLD FAMILY"/>
    <property type="match status" value="1"/>
</dbReference>
<dbReference type="SUPFAM" id="SSF53474">
    <property type="entry name" value="alpha/beta-Hydrolases"/>
    <property type="match status" value="1"/>
</dbReference>
<dbReference type="InterPro" id="IPR000073">
    <property type="entry name" value="AB_hydrolase_1"/>
</dbReference>
<reference evidence="6 7" key="1">
    <citation type="submission" date="2015-06" db="EMBL/GenBank/DDBJ databases">
        <authorList>
            <person name="Xie B.-B."/>
            <person name="Rong J.-C."/>
            <person name="Qin Q.-L."/>
            <person name="Zhang Y.-Z."/>
        </authorList>
    </citation>
    <scope>NUCLEOTIDE SEQUENCE [LARGE SCALE GENOMIC DNA]</scope>
    <source>
        <strain evidence="6 7">KMM 3549</strain>
    </source>
</reference>
<keyword evidence="4" id="KW-0378">Hydrolase</keyword>
<feature type="domain" description="AB hydrolase-1" evidence="5">
    <location>
        <begin position="6"/>
        <end position="248"/>
    </location>
</feature>
<dbReference type="Proteomes" id="UP000217258">
    <property type="component" value="Chromosome I"/>
</dbReference>
<organism evidence="6 7">
    <name type="scientific">Pseudoalteromonas issachenkonii</name>
    <dbReference type="NCBI Taxonomy" id="152297"/>
    <lineage>
        <taxon>Bacteria</taxon>
        <taxon>Pseudomonadati</taxon>
        <taxon>Pseudomonadota</taxon>
        <taxon>Gammaproteobacteria</taxon>
        <taxon>Alteromonadales</taxon>
        <taxon>Pseudoalteromonadaceae</taxon>
        <taxon>Pseudoalteromonas</taxon>
    </lineage>
</organism>
<evidence type="ECO:0000313" key="7">
    <source>
        <dbReference type="Proteomes" id="UP000217258"/>
    </source>
</evidence>
<keyword evidence="2" id="KW-0963">Cytoplasm</keyword>